<dbReference type="InterPro" id="IPR048574">
    <property type="entry name" value="RUBY_RBDX"/>
</dbReference>
<feature type="region of interest" description="Disordered" evidence="6">
    <location>
        <begin position="50"/>
        <end position="77"/>
    </location>
</feature>
<evidence type="ECO:0000256" key="3">
    <source>
        <dbReference type="ARBA" id="ARBA00022723"/>
    </source>
</evidence>
<dbReference type="InterPro" id="IPR018527">
    <property type="entry name" value="Rubredoxin_Fe_BS"/>
</dbReference>
<keyword evidence="4" id="KW-0249">Electron transport</keyword>
<keyword evidence="9" id="KW-1185">Reference proteome</keyword>
<dbReference type="CDD" id="cd00730">
    <property type="entry name" value="rubredoxin"/>
    <property type="match status" value="1"/>
</dbReference>
<accession>A0ABR7HED7</accession>
<dbReference type="RefSeq" id="WP_187024083.1">
    <property type="nucleotide sequence ID" value="NZ_JACOPB010000018.1"/>
</dbReference>
<evidence type="ECO:0000256" key="5">
    <source>
        <dbReference type="ARBA" id="ARBA00023004"/>
    </source>
</evidence>
<dbReference type="PRINTS" id="PR00163">
    <property type="entry name" value="RUBREDOXIN"/>
</dbReference>
<comment type="caution">
    <text evidence="8">The sequence shown here is derived from an EMBL/GenBank/DDBJ whole genome shotgun (WGS) entry which is preliminary data.</text>
</comment>
<dbReference type="PANTHER" id="PTHR47627:SF1">
    <property type="entry name" value="RUBREDOXIN-1-RELATED"/>
    <property type="match status" value="1"/>
</dbReference>
<evidence type="ECO:0000313" key="9">
    <source>
        <dbReference type="Proteomes" id="UP000634672"/>
    </source>
</evidence>
<dbReference type="Proteomes" id="UP000634672">
    <property type="component" value="Unassembled WGS sequence"/>
</dbReference>
<evidence type="ECO:0000256" key="4">
    <source>
        <dbReference type="ARBA" id="ARBA00022982"/>
    </source>
</evidence>
<keyword evidence="3" id="KW-0479">Metal-binding</keyword>
<dbReference type="PROSITE" id="PS00202">
    <property type="entry name" value="RUBREDOXIN"/>
    <property type="match status" value="1"/>
</dbReference>
<evidence type="ECO:0000256" key="1">
    <source>
        <dbReference type="ARBA" id="ARBA00001965"/>
    </source>
</evidence>
<feature type="domain" description="Rubredoxin-like" evidence="7">
    <location>
        <begin position="1"/>
        <end position="52"/>
    </location>
</feature>
<proteinExistence type="predicted"/>
<evidence type="ECO:0000256" key="2">
    <source>
        <dbReference type="ARBA" id="ARBA00022448"/>
    </source>
</evidence>
<dbReference type="EMBL" id="JACOPB010000018">
    <property type="protein sequence ID" value="MBC5711480.1"/>
    <property type="molecule type" value="Genomic_DNA"/>
</dbReference>
<name>A0ABR7HED7_9FIRM</name>
<sequence length="236" mass="25784">MKKFICNVCGYVYDEAAGIPDRGIAPGTRWEELPSDWVCPLCGAPKSAFREKKEEEPKAAAPEPAEKTGDDDGEGADELRELSFGELSAICSNLAKGCEKQYLTEEMELFLKLAGYFRLKAAPADAENTGELLTMVSKDLETEYPHAEAAAGESGDRGAKRALVWSGKVTRMLESLLERFENGQGAFLEHTKVFVCDICGFVYIGDEAPAICPVCKVPSLKIMEVQSPAKKCQEVM</sequence>
<dbReference type="Pfam" id="PF00301">
    <property type="entry name" value="Rubredoxin"/>
    <property type="match status" value="1"/>
</dbReference>
<keyword evidence="5" id="KW-0408">Iron</keyword>
<dbReference type="Pfam" id="PF21349">
    <property type="entry name" value="RUBY_RBDX"/>
    <property type="match status" value="1"/>
</dbReference>
<dbReference type="InterPro" id="IPR050526">
    <property type="entry name" value="Rubredoxin_ET"/>
</dbReference>
<dbReference type="Gene3D" id="2.20.28.10">
    <property type="match status" value="2"/>
</dbReference>
<reference evidence="8 9" key="1">
    <citation type="submission" date="2020-08" db="EMBL/GenBank/DDBJ databases">
        <title>Genome public.</title>
        <authorList>
            <person name="Liu C."/>
            <person name="Sun Q."/>
        </authorList>
    </citation>
    <scope>NUCLEOTIDE SEQUENCE [LARGE SCALE GENOMIC DNA]</scope>
    <source>
        <strain evidence="8 9">NSJ-66</strain>
    </source>
</reference>
<evidence type="ECO:0000313" key="8">
    <source>
        <dbReference type="EMBL" id="MBC5711480.1"/>
    </source>
</evidence>
<protein>
    <submittedName>
        <fullName evidence="8">Rubredoxin</fullName>
    </submittedName>
</protein>
<dbReference type="PROSITE" id="PS50903">
    <property type="entry name" value="RUBREDOXIN_LIKE"/>
    <property type="match status" value="1"/>
</dbReference>
<dbReference type="PANTHER" id="PTHR47627">
    <property type="entry name" value="RUBREDOXIN"/>
    <property type="match status" value="1"/>
</dbReference>
<gene>
    <name evidence="8" type="ORF">H8S75_26450</name>
</gene>
<dbReference type="SUPFAM" id="SSF57802">
    <property type="entry name" value="Rubredoxin-like"/>
    <property type="match status" value="2"/>
</dbReference>
<organism evidence="8 9">
    <name type="scientific">Hungatella hominis</name>
    <dbReference type="NCBI Taxonomy" id="2763050"/>
    <lineage>
        <taxon>Bacteria</taxon>
        <taxon>Bacillati</taxon>
        <taxon>Bacillota</taxon>
        <taxon>Clostridia</taxon>
        <taxon>Lachnospirales</taxon>
        <taxon>Lachnospiraceae</taxon>
        <taxon>Hungatella</taxon>
    </lineage>
</organism>
<comment type="cofactor">
    <cofactor evidence="1">
        <name>Fe(3+)</name>
        <dbReference type="ChEBI" id="CHEBI:29034"/>
    </cofactor>
</comment>
<keyword evidence="2" id="KW-0813">Transport</keyword>
<feature type="compositionally biased region" description="Basic and acidic residues" evidence="6">
    <location>
        <begin position="50"/>
        <end position="70"/>
    </location>
</feature>
<evidence type="ECO:0000256" key="6">
    <source>
        <dbReference type="SAM" id="MobiDB-lite"/>
    </source>
</evidence>
<evidence type="ECO:0000259" key="7">
    <source>
        <dbReference type="PROSITE" id="PS50903"/>
    </source>
</evidence>
<dbReference type="InterPro" id="IPR024935">
    <property type="entry name" value="Rubredoxin_dom"/>
</dbReference>
<dbReference type="InterPro" id="IPR024934">
    <property type="entry name" value="Rubredoxin-like_dom"/>
</dbReference>